<evidence type="ECO:0000313" key="2">
    <source>
        <dbReference type="EMBL" id="VVE12418.1"/>
    </source>
</evidence>
<feature type="region of interest" description="Disordered" evidence="1">
    <location>
        <begin position="1"/>
        <end position="29"/>
    </location>
</feature>
<accession>A0ABY6W0T7</accession>
<keyword evidence="3" id="KW-1185">Reference proteome</keyword>
<comment type="caution">
    <text evidence="2">The sequence shown here is derived from an EMBL/GenBank/DDBJ whole genome shotgun (WGS) entry which is preliminary data.</text>
</comment>
<protein>
    <recommendedName>
        <fullName evidence="4">Integrase</fullName>
    </recommendedName>
</protein>
<proteinExistence type="predicted"/>
<name>A0ABY6W0T7_9BURK</name>
<evidence type="ECO:0000313" key="3">
    <source>
        <dbReference type="Proteomes" id="UP000366065"/>
    </source>
</evidence>
<dbReference type="EMBL" id="CABPRV010000005">
    <property type="protein sequence ID" value="VVE12418.1"/>
    <property type="molecule type" value="Genomic_DNA"/>
</dbReference>
<gene>
    <name evidence="2" type="ORF">PCA20602_02703</name>
</gene>
<evidence type="ECO:0000256" key="1">
    <source>
        <dbReference type="SAM" id="MobiDB-lite"/>
    </source>
</evidence>
<feature type="compositionally biased region" description="Polar residues" evidence="1">
    <location>
        <begin position="9"/>
        <end position="24"/>
    </location>
</feature>
<organism evidence="2 3">
    <name type="scientific">Pandoraea capi</name>
    <dbReference type="NCBI Taxonomy" id="2508286"/>
    <lineage>
        <taxon>Bacteria</taxon>
        <taxon>Pseudomonadati</taxon>
        <taxon>Pseudomonadota</taxon>
        <taxon>Betaproteobacteria</taxon>
        <taxon>Burkholderiales</taxon>
        <taxon>Burkholderiaceae</taxon>
        <taxon>Pandoraea</taxon>
    </lineage>
</organism>
<dbReference type="Proteomes" id="UP000366065">
    <property type="component" value="Unassembled WGS sequence"/>
</dbReference>
<evidence type="ECO:0008006" key="4">
    <source>
        <dbReference type="Google" id="ProtNLM"/>
    </source>
</evidence>
<reference evidence="2 3" key="1">
    <citation type="submission" date="2019-08" db="EMBL/GenBank/DDBJ databases">
        <authorList>
            <person name="Peeters C."/>
        </authorList>
    </citation>
    <scope>NUCLEOTIDE SEQUENCE [LARGE SCALE GENOMIC DNA]</scope>
    <source>
        <strain evidence="2 3">LMG 20602</strain>
    </source>
</reference>
<sequence>MSASDGRKTFNTHGAGSRGQNPYQKNDPRHWAWDQCWSDAQHAAALRALEESRAAFYA</sequence>